<dbReference type="RefSeq" id="WP_192786687.1">
    <property type="nucleotide sequence ID" value="NZ_JADBEK010000001.1"/>
</dbReference>
<evidence type="ECO:0000256" key="1">
    <source>
        <dbReference type="SAM" id="Phobius"/>
    </source>
</evidence>
<gene>
    <name evidence="2" type="ORF">H4W80_004315</name>
</gene>
<organism evidence="2 3">
    <name type="scientific">Nonomuraea angiospora</name>
    <dbReference type="NCBI Taxonomy" id="46172"/>
    <lineage>
        <taxon>Bacteria</taxon>
        <taxon>Bacillati</taxon>
        <taxon>Actinomycetota</taxon>
        <taxon>Actinomycetes</taxon>
        <taxon>Streptosporangiales</taxon>
        <taxon>Streptosporangiaceae</taxon>
        <taxon>Nonomuraea</taxon>
    </lineage>
</organism>
<name>A0ABR9LZI0_9ACTN</name>
<accession>A0ABR9LZI0</accession>
<comment type="caution">
    <text evidence="2">The sequence shown here is derived from an EMBL/GenBank/DDBJ whole genome shotgun (WGS) entry which is preliminary data.</text>
</comment>
<evidence type="ECO:0000313" key="3">
    <source>
        <dbReference type="Proteomes" id="UP000633509"/>
    </source>
</evidence>
<keyword evidence="1" id="KW-0812">Transmembrane</keyword>
<dbReference type="EMBL" id="JADBEK010000001">
    <property type="protein sequence ID" value="MBE1586057.1"/>
    <property type="molecule type" value="Genomic_DNA"/>
</dbReference>
<proteinExistence type="predicted"/>
<keyword evidence="1" id="KW-0472">Membrane</keyword>
<keyword evidence="3" id="KW-1185">Reference proteome</keyword>
<evidence type="ECO:0000313" key="2">
    <source>
        <dbReference type="EMBL" id="MBE1586057.1"/>
    </source>
</evidence>
<dbReference type="Proteomes" id="UP000633509">
    <property type="component" value="Unassembled WGS sequence"/>
</dbReference>
<feature type="transmembrane region" description="Helical" evidence="1">
    <location>
        <begin position="27"/>
        <end position="47"/>
    </location>
</feature>
<reference evidence="2 3" key="1">
    <citation type="submission" date="2020-10" db="EMBL/GenBank/DDBJ databases">
        <title>Sequencing the genomes of 1000 actinobacteria strains.</title>
        <authorList>
            <person name="Klenk H.-P."/>
        </authorList>
    </citation>
    <scope>NUCLEOTIDE SEQUENCE [LARGE SCALE GENOMIC DNA]</scope>
    <source>
        <strain evidence="2 3">DSM 43173</strain>
    </source>
</reference>
<keyword evidence="1" id="KW-1133">Transmembrane helix</keyword>
<sequence length="69" mass="7949">MTQTLGLLTGEPWPGYSLLFDWNLGSWWWLGRLVVIVGWVLLVHLHVRDLLRKRKKSGADVTAVPSPRR</sequence>
<protein>
    <submittedName>
        <fullName evidence="2">Uncharacterized protein</fullName>
    </submittedName>
</protein>